<comment type="cofactor">
    <cofactor evidence="5">
        <name>[2Fe-2S] cluster</name>
        <dbReference type="ChEBI" id="CHEBI:190135"/>
    </cofactor>
</comment>
<name>A0ABD1EWW1_HYPHA</name>
<keyword evidence="1" id="KW-0001">2Fe-2S</keyword>
<keyword evidence="8" id="KW-1185">Reference proteome</keyword>
<dbReference type="EMBL" id="JBDJPC010000005">
    <property type="protein sequence ID" value="KAL1502422.1"/>
    <property type="molecule type" value="Genomic_DNA"/>
</dbReference>
<keyword evidence="3" id="KW-0408">Iron</keyword>
<keyword evidence="4" id="KW-0411">Iron-sulfur</keyword>
<accession>A0ABD1EWW1</accession>
<dbReference type="InterPro" id="IPR042216">
    <property type="entry name" value="MitoNEET_CISD"/>
</dbReference>
<dbReference type="GO" id="GO:0051537">
    <property type="term" value="F:2 iron, 2 sulfur cluster binding"/>
    <property type="evidence" value="ECO:0007669"/>
    <property type="project" value="UniProtKB-KW"/>
</dbReference>
<dbReference type="SMART" id="SM00704">
    <property type="entry name" value="ZnF_CDGSH"/>
    <property type="match status" value="2"/>
</dbReference>
<dbReference type="PANTHER" id="PTHR46491:SF3">
    <property type="entry name" value="CDGSH IRON-SULFUR DOMAIN-CONTAINING PROTEIN 3, MITOCHONDRIAL"/>
    <property type="match status" value="1"/>
</dbReference>
<sequence length="142" mass="16381">MALNVNMMFQRISLFRIRISSKSFSSQKSPDGVIPKNKLEGIISADSQQENGVIYDKKPFRIQLEAGKKYSWCLCGRSHKQPFCDGTHKTEQLRIKQKPIRFVVDETKEYWLCNCKQTAHRPFCDGTHKTDAVQEGTSIIRQ</sequence>
<evidence type="ECO:0000313" key="7">
    <source>
        <dbReference type="EMBL" id="KAL1502422.1"/>
    </source>
</evidence>
<dbReference type="PANTHER" id="PTHR46491">
    <property type="entry name" value="CDGSH IRON SULFUR DOMAIN PROTEIN HOMOLOG"/>
    <property type="match status" value="1"/>
</dbReference>
<keyword evidence="2" id="KW-0479">Metal-binding</keyword>
<evidence type="ECO:0000313" key="8">
    <source>
        <dbReference type="Proteomes" id="UP001566132"/>
    </source>
</evidence>
<dbReference type="GO" id="GO:0046872">
    <property type="term" value="F:metal ion binding"/>
    <property type="evidence" value="ECO:0007669"/>
    <property type="project" value="UniProtKB-KW"/>
</dbReference>
<gene>
    <name evidence="7" type="ORF">ABEB36_007563</name>
</gene>
<dbReference type="Pfam" id="PF09360">
    <property type="entry name" value="zf-CDGSH"/>
    <property type="match status" value="2"/>
</dbReference>
<feature type="domain" description="Iron-binding zinc finger CDGSH type" evidence="6">
    <location>
        <begin position="57"/>
        <end position="94"/>
    </location>
</feature>
<evidence type="ECO:0000256" key="4">
    <source>
        <dbReference type="ARBA" id="ARBA00023014"/>
    </source>
</evidence>
<protein>
    <recommendedName>
        <fullName evidence="6">Iron-binding zinc finger CDGSH type domain-containing protein</fullName>
    </recommendedName>
</protein>
<evidence type="ECO:0000256" key="3">
    <source>
        <dbReference type="ARBA" id="ARBA00023004"/>
    </source>
</evidence>
<dbReference type="Proteomes" id="UP001566132">
    <property type="component" value="Unassembled WGS sequence"/>
</dbReference>
<reference evidence="7 8" key="1">
    <citation type="submission" date="2024-05" db="EMBL/GenBank/DDBJ databases">
        <title>Genetic variation in Jamaican populations of the coffee berry borer (Hypothenemus hampei).</title>
        <authorList>
            <person name="Errbii M."/>
            <person name="Myrie A."/>
        </authorList>
    </citation>
    <scope>NUCLEOTIDE SEQUENCE [LARGE SCALE GENOMIC DNA]</scope>
    <source>
        <strain evidence="7">JA-Hopewell-2020-01-JO</strain>
        <tissue evidence="7">Whole body</tissue>
    </source>
</reference>
<dbReference type="AlphaFoldDB" id="A0ABD1EWW1"/>
<evidence type="ECO:0000259" key="6">
    <source>
        <dbReference type="SMART" id="SM00704"/>
    </source>
</evidence>
<feature type="domain" description="Iron-binding zinc finger CDGSH type" evidence="6">
    <location>
        <begin position="97"/>
        <end position="134"/>
    </location>
</feature>
<proteinExistence type="predicted"/>
<dbReference type="InterPro" id="IPR052950">
    <property type="entry name" value="CISD"/>
</dbReference>
<dbReference type="InterPro" id="IPR018967">
    <property type="entry name" value="FeS-contain_CDGSH-typ"/>
</dbReference>
<evidence type="ECO:0000256" key="2">
    <source>
        <dbReference type="ARBA" id="ARBA00022723"/>
    </source>
</evidence>
<evidence type="ECO:0000256" key="5">
    <source>
        <dbReference type="ARBA" id="ARBA00034078"/>
    </source>
</evidence>
<dbReference type="GO" id="GO:0005737">
    <property type="term" value="C:cytoplasm"/>
    <property type="evidence" value="ECO:0007669"/>
    <property type="project" value="UniProtKB-ARBA"/>
</dbReference>
<evidence type="ECO:0000256" key="1">
    <source>
        <dbReference type="ARBA" id="ARBA00022714"/>
    </source>
</evidence>
<comment type="caution">
    <text evidence="7">The sequence shown here is derived from an EMBL/GenBank/DDBJ whole genome shotgun (WGS) entry which is preliminary data.</text>
</comment>
<organism evidence="7 8">
    <name type="scientific">Hypothenemus hampei</name>
    <name type="common">Coffee berry borer</name>
    <dbReference type="NCBI Taxonomy" id="57062"/>
    <lineage>
        <taxon>Eukaryota</taxon>
        <taxon>Metazoa</taxon>
        <taxon>Ecdysozoa</taxon>
        <taxon>Arthropoda</taxon>
        <taxon>Hexapoda</taxon>
        <taxon>Insecta</taxon>
        <taxon>Pterygota</taxon>
        <taxon>Neoptera</taxon>
        <taxon>Endopterygota</taxon>
        <taxon>Coleoptera</taxon>
        <taxon>Polyphaga</taxon>
        <taxon>Cucujiformia</taxon>
        <taxon>Curculionidae</taxon>
        <taxon>Scolytinae</taxon>
        <taxon>Hypothenemus</taxon>
    </lineage>
</organism>
<dbReference type="Gene3D" id="3.40.5.90">
    <property type="entry name" value="CDGSH iron-sulfur domain, mitoNEET-type"/>
    <property type="match status" value="2"/>
</dbReference>